<proteinExistence type="predicted"/>
<protein>
    <submittedName>
        <fullName evidence="1">Uncharacterized protein</fullName>
    </submittedName>
</protein>
<evidence type="ECO:0000313" key="1">
    <source>
        <dbReference type="EMBL" id="OGZ94418.1"/>
    </source>
</evidence>
<dbReference type="AlphaFoldDB" id="A0A1G2K7L8"/>
<reference evidence="1 2" key="1">
    <citation type="journal article" date="2016" name="Nat. Commun.">
        <title>Thousands of microbial genomes shed light on interconnected biogeochemical processes in an aquifer system.</title>
        <authorList>
            <person name="Anantharaman K."/>
            <person name="Brown C.T."/>
            <person name="Hug L.A."/>
            <person name="Sharon I."/>
            <person name="Castelle C.J."/>
            <person name="Probst A.J."/>
            <person name="Thomas B.C."/>
            <person name="Singh A."/>
            <person name="Wilkins M.J."/>
            <person name="Karaoz U."/>
            <person name="Brodie E.L."/>
            <person name="Williams K.H."/>
            <person name="Hubbard S.S."/>
            <person name="Banfield J.F."/>
        </authorList>
    </citation>
    <scope>NUCLEOTIDE SEQUENCE [LARGE SCALE GENOMIC DNA]</scope>
</reference>
<gene>
    <name evidence="1" type="ORF">A2633_04025</name>
</gene>
<accession>A0A1G2K7L8</accession>
<evidence type="ECO:0000313" key="2">
    <source>
        <dbReference type="Proteomes" id="UP000177152"/>
    </source>
</evidence>
<dbReference type="Proteomes" id="UP000177152">
    <property type="component" value="Unassembled WGS sequence"/>
</dbReference>
<sequence length="136" mass="14310">MKGLLVVGAATVLLLGMLGMQSTALGLHTTSAPSTNPQGVGVNIVFEEKKAGDYVQIEATWSNGSASFSASAGEDGKGYVCCIEYPAKVKVWHVFPDGAKRLAMTFTISASAAPIMNYTITLHKDDGISLTVEKKK</sequence>
<dbReference type="EMBL" id="MHQC01000036">
    <property type="protein sequence ID" value="OGZ94418.1"/>
    <property type="molecule type" value="Genomic_DNA"/>
</dbReference>
<name>A0A1G2K7L8_9BACT</name>
<organism evidence="1 2">
    <name type="scientific">Candidatus Sungbacteria bacterium RIFCSPHIGHO2_01_FULL_47_32</name>
    <dbReference type="NCBI Taxonomy" id="1802264"/>
    <lineage>
        <taxon>Bacteria</taxon>
        <taxon>Candidatus Sungiibacteriota</taxon>
    </lineage>
</organism>
<comment type="caution">
    <text evidence="1">The sequence shown here is derived from an EMBL/GenBank/DDBJ whole genome shotgun (WGS) entry which is preliminary data.</text>
</comment>